<name>A0A4C1UNE6_EUMVA</name>
<proteinExistence type="predicted"/>
<protein>
    <submittedName>
        <fullName evidence="1">Uncharacterized protein</fullName>
    </submittedName>
</protein>
<dbReference type="AlphaFoldDB" id="A0A4C1UNE6"/>
<evidence type="ECO:0000313" key="1">
    <source>
        <dbReference type="EMBL" id="GBP27502.1"/>
    </source>
</evidence>
<evidence type="ECO:0000313" key="2">
    <source>
        <dbReference type="Proteomes" id="UP000299102"/>
    </source>
</evidence>
<keyword evidence="2" id="KW-1185">Reference proteome</keyword>
<reference evidence="1 2" key="1">
    <citation type="journal article" date="2019" name="Commun. Biol.">
        <title>The bagworm genome reveals a unique fibroin gene that provides high tensile strength.</title>
        <authorList>
            <person name="Kono N."/>
            <person name="Nakamura H."/>
            <person name="Ohtoshi R."/>
            <person name="Tomita M."/>
            <person name="Numata K."/>
            <person name="Arakawa K."/>
        </authorList>
    </citation>
    <scope>NUCLEOTIDE SEQUENCE [LARGE SCALE GENOMIC DNA]</scope>
</reference>
<accession>A0A4C1UNE6</accession>
<gene>
    <name evidence="1" type="ORF">EVAR_14323_1</name>
</gene>
<sequence length="93" mass="10615">MLAFAMICEICSECRSVLQSLPSARGDRTRRRPSTESGRDVNLTYRFITLNSRHLKFSGLNFSTVEAFQTGRIAGAPFCDMNYVKMMRSSNFY</sequence>
<dbReference type="EMBL" id="BGZK01000194">
    <property type="protein sequence ID" value="GBP27502.1"/>
    <property type="molecule type" value="Genomic_DNA"/>
</dbReference>
<organism evidence="1 2">
    <name type="scientific">Eumeta variegata</name>
    <name type="common">Bagworm moth</name>
    <name type="synonym">Eumeta japonica</name>
    <dbReference type="NCBI Taxonomy" id="151549"/>
    <lineage>
        <taxon>Eukaryota</taxon>
        <taxon>Metazoa</taxon>
        <taxon>Ecdysozoa</taxon>
        <taxon>Arthropoda</taxon>
        <taxon>Hexapoda</taxon>
        <taxon>Insecta</taxon>
        <taxon>Pterygota</taxon>
        <taxon>Neoptera</taxon>
        <taxon>Endopterygota</taxon>
        <taxon>Lepidoptera</taxon>
        <taxon>Glossata</taxon>
        <taxon>Ditrysia</taxon>
        <taxon>Tineoidea</taxon>
        <taxon>Psychidae</taxon>
        <taxon>Oiketicinae</taxon>
        <taxon>Eumeta</taxon>
    </lineage>
</organism>
<dbReference type="Proteomes" id="UP000299102">
    <property type="component" value="Unassembled WGS sequence"/>
</dbReference>
<comment type="caution">
    <text evidence="1">The sequence shown here is derived from an EMBL/GenBank/DDBJ whole genome shotgun (WGS) entry which is preliminary data.</text>
</comment>